<feature type="domain" description="Death" evidence="3">
    <location>
        <begin position="47"/>
        <end position="116"/>
    </location>
</feature>
<feature type="domain" description="Death" evidence="3">
    <location>
        <begin position="2483"/>
        <end position="2552"/>
    </location>
</feature>
<evidence type="ECO:0000259" key="3">
    <source>
        <dbReference type="PROSITE" id="PS50017"/>
    </source>
</evidence>
<dbReference type="OrthoDB" id="6513042at2759"/>
<feature type="domain" description="Death" evidence="3">
    <location>
        <begin position="1045"/>
        <end position="1114"/>
    </location>
</feature>
<accession>A0A1X7VNM1</accession>
<dbReference type="Pfam" id="PF13086">
    <property type="entry name" value="AAA_11"/>
    <property type="match status" value="3"/>
</dbReference>
<dbReference type="GO" id="GO:0035194">
    <property type="term" value="P:regulatory ncRNA-mediated post-transcriptional gene silencing"/>
    <property type="evidence" value="ECO:0007669"/>
    <property type="project" value="TreeGrafter"/>
</dbReference>
<organism evidence="4">
    <name type="scientific">Amphimedon queenslandica</name>
    <name type="common">Sponge</name>
    <dbReference type="NCBI Taxonomy" id="400682"/>
    <lineage>
        <taxon>Eukaryota</taxon>
        <taxon>Metazoa</taxon>
        <taxon>Porifera</taxon>
        <taxon>Demospongiae</taxon>
        <taxon>Heteroscleromorpha</taxon>
        <taxon>Haplosclerida</taxon>
        <taxon>Niphatidae</taxon>
        <taxon>Amphimedon</taxon>
    </lineage>
</organism>
<dbReference type="Gene3D" id="1.10.533.10">
    <property type="entry name" value="Death Domain, Fas"/>
    <property type="match status" value="4"/>
</dbReference>
<dbReference type="InterPro" id="IPR000488">
    <property type="entry name" value="Death_dom"/>
</dbReference>
<proteinExistence type="predicted"/>
<dbReference type="PANTHER" id="PTHR10887:SF322">
    <property type="entry name" value="HELICASE MOV-10"/>
    <property type="match status" value="1"/>
</dbReference>
<feature type="coiled-coil region" evidence="1">
    <location>
        <begin position="3649"/>
        <end position="3691"/>
    </location>
</feature>
<dbReference type="InterPro" id="IPR027417">
    <property type="entry name" value="P-loop_NTPase"/>
</dbReference>
<feature type="region of interest" description="Disordered" evidence="2">
    <location>
        <begin position="316"/>
        <end position="366"/>
    </location>
</feature>
<evidence type="ECO:0000256" key="1">
    <source>
        <dbReference type="SAM" id="Coils"/>
    </source>
</evidence>
<dbReference type="Pfam" id="PF13087">
    <property type="entry name" value="AAA_12"/>
    <property type="match status" value="3"/>
</dbReference>
<dbReference type="SUPFAM" id="SSF47986">
    <property type="entry name" value="DEATH domain"/>
    <property type="match status" value="4"/>
</dbReference>
<dbReference type="InterPro" id="IPR011029">
    <property type="entry name" value="DEATH-like_dom_sf"/>
</dbReference>
<dbReference type="InterPro" id="IPR041677">
    <property type="entry name" value="DNA2/NAM7_AAA_11"/>
</dbReference>
<dbReference type="PROSITE" id="PS50017">
    <property type="entry name" value="DEATH_DOMAIN"/>
    <property type="match status" value="4"/>
</dbReference>
<dbReference type="GO" id="GO:0005829">
    <property type="term" value="C:cytosol"/>
    <property type="evidence" value="ECO:0007669"/>
    <property type="project" value="TreeGrafter"/>
</dbReference>
<feature type="domain" description="Death" evidence="3">
    <location>
        <begin position="2627"/>
        <end position="2696"/>
    </location>
</feature>
<dbReference type="SMART" id="SM00005">
    <property type="entry name" value="DEATH"/>
    <property type="match status" value="4"/>
</dbReference>
<dbReference type="Gene3D" id="3.40.50.300">
    <property type="entry name" value="P-loop containing nucleotide triphosphate hydrolases"/>
    <property type="match status" value="6"/>
</dbReference>
<protein>
    <recommendedName>
        <fullName evidence="3">Death domain-containing protein</fullName>
    </recommendedName>
</protein>
<reference evidence="4" key="1">
    <citation type="submission" date="2017-05" db="UniProtKB">
        <authorList>
            <consortium name="EnsemblMetazoa"/>
        </authorList>
    </citation>
    <scope>IDENTIFICATION</scope>
</reference>
<dbReference type="InterPro" id="IPR041679">
    <property type="entry name" value="DNA2/NAM7-like_C"/>
</dbReference>
<dbReference type="GO" id="GO:0043186">
    <property type="term" value="C:P granule"/>
    <property type="evidence" value="ECO:0007669"/>
    <property type="project" value="TreeGrafter"/>
</dbReference>
<evidence type="ECO:0000313" key="4">
    <source>
        <dbReference type="EnsemblMetazoa" id="Aqu2.1.42001_001"/>
    </source>
</evidence>
<dbReference type="InterPro" id="IPR045055">
    <property type="entry name" value="DNA2/NAM7-like"/>
</dbReference>
<feature type="compositionally biased region" description="Polar residues" evidence="2">
    <location>
        <begin position="2855"/>
        <end position="2869"/>
    </location>
</feature>
<dbReference type="Pfam" id="PF00531">
    <property type="entry name" value="Death"/>
    <property type="match status" value="3"/>
</dbReference>
<feature type="coiled-coil region" evidence="1">
    <location>
        <begin position="2693"/>
        <end position="2730"/>
    </location>
</feature>
<feature type="compositionally biased region" description="Low complexity" evidence="2">
    <location>
        <begin position="1289"/>
        <end position="1303"/>
    </location>
</feature>
<dbReference type="GO" id="GO:0004386">
    <property type="term" value="F:helicase activity"/>
    <property type="evidence" value="ECO:0007669"/>
    <property type="project" value="InterPro"/>
</dbReference>
<feature type="coiled-coil region" evidence="1">
    <location>
        <begin position="1104"/>
        <end position="1148"/>
    </location>
</feature>
<sequence>MAVAGTNLSFETDFKNHLDTRGLTFDDLRAHQCTNIVLLKLSENLDNWDTAGLYLEITLPEVKAIKVNNSSEESRRVALLNKWKQKNGDDATYYNLISGLHDANRIDIADQALDYLKESEFSYSTTPLGIIEIRRQQEIARRKEEERQKEERRQQEIARQEEEERLKEKRRQEIARQEEEERLKEKQQQEIELEFKMKENFLTRIKSKVLSKGLDVPDLQVNLRQEDVESVAELIGRDWYTFGKCMKVEESTLDHIKEVGGNKPGRKKKLLEHLIIKKVRFEDIIYGLYNSADEHNPAINGVLEYIFRIRIKKDGQNPRADEKHDKSSKLVEKEEQNQSLKSYPKLCPQYQDPAQPTPLSPSSNTAPTVFRQRVPWQAKFEERREVQPNLITRSLSDLKPHNYREHFYSALWFEEDEHIKKLSTKCDGAGKLTIYHHEKVPSFFDQSDDFYYGYISGLSDDKIEYATQASDDVTILKPDGSDICVAFKHYYNFDHLENRMYIVAPDSPELLEAMKNGRAVEGGNEKLQLKALEMIVSESSSIGKPAPPVILYGPFGTGKTRILARAAFEVMMNGVNKNKCTRILISAHHEISITTFIFAYFGVIGRIFRLPFEVILISRRENYGVYKDMYMTPEEFSKKSAYISTMSHVIIIATYTTSLKLHQYLYSPEGFFTHLFLDEAAQVREPEAITPLALATKDAKIVLAGDHQQVGPNILVLGEEAKKFGLNVSLLQRLLKRYENIGRVAARYVTKLSVNYRSHNSLIDLPNLFYENLEINPDKSLQKCSSPTGYSFVSADSRLIEQFDDPDQQWVEACIVLEEVRSYLERMKQINPNFNPRHSVCIITSTRKQLNHIKTMAFRYKEYEAVKKVSFRPSFMIQGYEFQAIFLSLFELVENDEMNASYTKSLFNPYVFNTAITRAKFHVVAIGSPEEVKQFELDTLSHPDRGGNTTKCWHEYLKLCAALGTFSHHIDLSMFKRKKTEISDPNMEKCLNKIVMAGPVTDPSPVTFEAYLKDRLDTKGLTIDDLKFHQCSESVLRKLSRSLDNWKLVGYSLELTRYDIQAIKDDNSSIEEKRMELLYKWKQKNGDDATYYNLIFGLHDADRIELADEALDCLKENIIEIKRQQEKAQQEQEEREKEERLEQEIQLEYEMKENFLTRMKSKVLSKGLDVPDLQVNLRQEDVDSVAELIGKDWYTFGKYMKVEESTLDHMKEVGKNKIERKRKLLEHLISKKVRFEDIIYGLYNSSDEDNPSIDGILEYLFRIRIKQPEESFDNSLKLEEKQGQSYKRQNPMSQPQGQSSPPSLTVIRQRISVPWQAKFDKRRKKPPASSRLISCSHLNDLTPDNYREHFYSALWFEEDEHIKKLSRKCDGVDYKLTIYDPKKVPSFLAQDSFHKYRYGYISGLSDDKIEYATQASDNITISQPDSSTHLCMAFKHAYNFDHLENRMYIVSPDSLKLSEAVKNSTTVREGSEISVSAQFTVKYSYFDHLHHAVVKAPEYVLKCLLPDVFSFGDPFFTFDPRHSNFHCMELDKKHQLKALEMIAFESPSIGKPAPHVILYGPFGTGKTRILARAAYEYLYSPEGFFTHLFLDEAAQVREPEAIIPLALATKDAKIVLAGDTQQVGPNILVLGQEAKKFGLNVSLLERLLMKYKEIGPVTTRYVTKLSVNYRSHNSLIDLPNLFYENLELNTDKNFQKCSGPTGYRFVSADSRLVEQYDDPDQQGIEACIVLEEVRNYLEKMKQINPKFNPRHDVCIITSTRKQLNCIRSMAFNYNKYETVRKVSFKPSFMIQGHEFQAIFLSLFELVEDDEMNASYIKSLFNPYVFNTVITKAKFHVVAIGSPEEVKQFELDTLSHPDRGGNATKCWHEYLKLCEKQGTLSGISKQLLPYKVSELNEKEEISEFMSLEDELPALSDTLSPDEIYNLENIHMLNEKLKSVTEKLVVKDKEVRTMKVTLNQCQEELIRKISEEKIALRISTIKGELSQCKSEFKIEIETSKKKFEDEIASIKIHLEGLREEKFTVQKEKESVANCLEELKKEKLTMQSTLKDQDMYAAKLKREKENLRSTMQSKLEEAKKLKKENKNLISKNNEIAAELSQFKKIKLTEEKLEIDSGRGFRAPSTVKVSRKFSMGLMYTIFLLFLVATCWKPDPKIFISPLPGVKVIASNRFLVAGGQSSQLHWEEYGLMLDIPSDALPCGFLAEVVIRVSVSGPYVYPDPKTWKPASAVYWISSSKEFVNPVLLGIWHNVKEIVKSSSIKILTAEDTPQNMSYIFNEFLGDFSVKGSYIYFKLTSFSGKTASTNSEVKFQGALFSKKSEIYKWDYSLVIYRSQVNGVRKSLLDDADYEGWSQETKDFGVIFEKNSTILELNITADPPVENWEVQEKFTPLSYEKDELQSQEDIESNMQFMLYWSGSGPFVVSTCLKFPLKGAKRPTTITVNPSTSNLETESKDTKFNKRMKQELSIKDLDEVDSVLKKNSFDSSEWKVLGLKLGLFPPKLNTIENNNPKNSEACLRATLEAWLQHVDGVDKNGGANYNALVNALVKIDQTSVAESSHMLYGPPQFVALPFKVVLCLNKMAVAANPAGTNLSFETDFKDHLDTRELIFDDLRAHQCSDSVLLKLSKKLGNWDTAGLYLKIVADEIKAIKVDNSSEESRRVALLNKWKQKNGDDATYYNLISGLCDADRIDIADQALDCLMKNMIEIKKEQEKARQEQEEREKEERRQQEIQLEYEMKENFLTRMKSKLRLKCLDVPDLQMYLGQEDVNEVAVHISKDWYKFGKIMKVEEGILDHIKEVGKDKLERKRKLLEHLISKEVRFEDIIYGLYDSANEHDPFINGILDYLFRIRIKQPEESPDGQNPKTNKKWSTSSKLEEKQGRSYKKQYPISRPHDQSSAPYLTVFIPVPWQAKFDVRRKKQPTSSQLIPQSHLNDLTPDNYREHFYSALWLEEDEHIKKLSRKCDGVDYKLTIYDPKKVPPFLTQNSFHKYRYGYISGLSDDKIEYATQASDNVTISQPDSSTRLCIAFKHHYNFNHLENRMYIVADHPSNSLFEAIKNGTEVKDGSEIRISAEFTVKYSYFDHLHHAVVKASEHVLKCLLPDVFSFVDPFLRFQPQHSDFRYMKLDKKHQLEALEMIAFESPSIGKPPPPVILYGPFGTGKTRILARAAYEVMMNGVNKNKCTRILISAHHEISITTFITAYFGVIEKKIRPLPFKVILITKQKNYGVYADMYMTPDEFSKKSADISTMPHVIIIATYTTSLKLHQYLCSPEGFFTHLFLDEAAQVREPEAITPLALATKDAKIVLAGDTQQVGPNILVLGEEAKKFGLNVSLLQRLLGKYEEIGSGATRYVTKLSVNYRSHNSLIELPNLFYENLEINPDKEFQKCSGPTGYRFVSANSRLVEHYDDPDQQGVEARIVLEQVRKYLDKMKQINPKFNPRHDVCIITSTRKQLNRIRSMAFDYDKYETVRKVSFKPSFMIQGHEFQAIFLSLFELVGDDEMNASYIKSLFNPYVFNTVITRAKFHVVAIGSPEEVKQFELDTLSHPDRGGNTTKCWHEYLKLCEKQRTISNERKSAEKPMRSVSNNVHIDESSKKDAVPEAETKVQCKLENVLQDGDRSQKSDIHVDLIRPEEPIATVASRQLSSMSSIDGQLKEIETKQMELLREENALLREKIKSLEEELEKGLKLKKKEKLQK</sequence>
<feature type="region of interest" description="Disordered" evidence="2">
    <location>
        <begin position="142"/>
        <end position="168"/>
    </location>
</feature>
<feature type="region of interest" description="Disordered" evidence="2">
    <location>
        <begin position="1280"/>
        <end position="1303"/>
    </location>
</feature>
<evidence type="ECO:0000256" key="2">
    <source>
        <dbReference type="SAM" id="MobiDB-lite"/>
    </source>
</evidence>
<dbReference type="SUPFAM" id="SSF52540">
    <property type="entry name" value="P-loop containing nucleoside triphosphate hydrolases"/>
    <property type="match status" value="3"/>
</dbReference>
<keyword evidence="1" id="KW-0175">Coiled coil</keyword>
<name>A0A1X7VNM1_AMPQE</name>
<dbReference type="EnsemblMetazoa" id="Aqu2.1.42001_001">
    <property type="protein sequence ID" value="Aqu2.1.42001_001"/>
    <property type="gene ID" value="Aqu2.1.42001"/>
</dbReference>
<feature type="coiled-coil region" evidence="1">
    <location>
        <begin position="2054"/>
        <end position="2095"/>
    </location>
</feature>
<dbReference type="GO" id="GO:0007165">
    <property type="term" value="P:signal transduction"/>
    <property type="evidence" value="ECO:0007669"/>
    <property type="project" value="InterPro"/>
</dbReference>
<dbReference type="PANTHER" id="PTHR10887">
    <property type="entry name" value="DNA2/NAM7 HELICASE FAMILY"/>
    <property type="match status" value="1"/>
</dbReference>
<feature type="compositionally biased region" description="Basic and acidic residues" evidence="2">
    <location>
        <begin position="316"/>
        <end position="336"/>
    </location>
</feature>
<dbReference type="CDD" id="cd01670">
    <property type="entry name" value="Death"/>
    <property type="match status" value="4"/>
</dbReference>
<feature type="region of interest" description="Disordered" evidence="2">
    <location>
        <begin position="2850"/>
        <end position="2890"/>
    </location>
</feature>
<dbReference type="InParanoid" id="A0A1X7VNM1"/>